<keyword evidence="4" id="KW-1185">Reference proteome</keyword>
<protein>
    <submittedName>
        <fullName evidence="5">LTD domain-containing protein</fullName>
    </submittedName>
</protein>
<dbReference type="AlphaFoldDB" id="A0A915CQR4"/>
<dbReference type="Pfam" id="PF00932">
    <property type="entry name" value="LTD"/>
    <property type="match status" value="1"/>
</dbReference>
<evidence type="ECO:0000256" key="1">
    <source>
        <dbReference type="ARBA" id="ARBA00023054"/>
    </source>
</evidence>
<keyword evidence="1" id="KW-0175">Coiled coil</keyword>
<accession>A0A915CQR4</accession>
<dbReference type="GO" id="GO:0031507">
    <property type="term" value="P:heterochromatin formation"/>
    <property type="evidence" value="ECO:0007669"/>
    <property type="project" value="TreeGrafter"/>
</dbReference>
<evidence type="ECO:0000313" key="4">
    <source>
        <dbReference type="Proteomes" id="UP000887574"/>
    </source>
</evidence>
<dbReference type="InterPro" id="IPR036415">
    <property type="entry name" value="Lamin_tail_dom_sf"/>
</dbReference>
<reference evidence="5" key="1">
    <citation type="submission" date="2022-11" db="UniProtKB">
        <authorList>
            <consortium name="WormBaseParasite"/>
        </authorList>
    </citation>
    <scope>IDENTIFICATION</scope>
</reference>
<feature type="compositionally biased region" description="Low complexity" evidence="2">
    <location>
        <begin position="1"/>
        <end position="21"/>
    </location>
</feature>
<feature type="domain" description="LTD" evidence="3">
    <location>
        <begin position="73"/>
        <end position="197"/>
    </location>
</feature>
<name>A0A915CQR4_9BILA</name>
<dbReference type="InterPro" id="IPR001322">
    <property type="entry name" value="Lamin_tail_dom"/>
</dbReference>
<dbReference type="PANTHER" id="PTHR45721">
    <property type="entry name" value="LAMIN DM0-RELATED"/>
    <property type="match status" value="1"/>
</dbReference>
<dbReference type="GO" id="GO:0005200">
    <property type="term" value="F:structural constituent of cytoskeleton"/>
    <property type="evidence" value="ECO:0007669"/>
    <property type="project" value="TreeGrafter"/>
</dbReference>
<evidence type="ECO:0000313" key="5">
    <source>
        <dbReference type="WBParaSite" id="jg11636"/>
    </source>
</evidence>
<dbReference type="PROSITE" id="PS51841">
    <property type="entry name" value="LTD"/>
    <property type="match status" value="1"/>
</dbReference>
<organism evidence="4 5">
    <name type="scientific">Ditylenchus dipsaci</name>
    <dbReference type="NCBI Taxonomy" id="166011"/>
    <lineage>
        <taxon>Eukaryota</taxon>
        <taxon>Metazoa</taxon>
        <taxon>Ecdysozoa</taxon>
        <taxon>Nematoda</taxon>
        <taxon>Chromadorea</taxon>
        <taxon>Rhabditida</taxon>
        <taxon>Tylenchina</taxon>
        <taxon>Tylenchomorpha</taxon>
        <taxon>Sphaerularioidea</taxon>
        <taxon>Anguinidae</taxon>
        <taxon>Anguininae</taxon>
        <taxon>Ditylenchus</taxon>
    </lineage>
</organism>
<sequence length="200" mass="21706">MDRPPNNTNNSSTSHSYSRTTGPVREYVTEYRTTLPAPRPPVSTNITTYTYGNPNGTEFQSTVTTKDFAPVIRSATYGRPPPPEFANGNVAIVEVSAEGKFIAVENTHGTKDENLAGWKIKRCVDGRAPLVFHFPGGVSVRPLGKVKIWAGKGEGGRHKSAGELMFDGVDSWGVGSEMKTVLVDKEGVERATHTMSQNSH</sequence>
<evidence type="ECO:0000256" key="2">
    <source>
        <dbReference type="SAM" id="MobiDB-lite"/>
    </source>
</evidence>
<dbReference type="GO" id="GO:0051664">
    <property type="term" value="P:nuclear pore localization"/>
    <property type="evidence" value="ECO:0007669"/>
    <property type="project" value="TreeGrafter"/>
</dbReference>
<dbReference type="Proteomes" id="UP000887574">
    <property type="component" value="Unplaced"/>
</dbReference>
<evidence type="ECO:0000259" key="3">
    <source>
        <dbReference type="PROSITE" id="PS51841"/>
    </source>
</evidence>
<dbReference type="WBParaSite" id="jg11636">
    <property type="protein sequence ID" value="jg11636"/>
    <property type="gene ID" value="jg11636"/>
</dbReference>
<feature type="region of interest" description="Disordered" evidence="2">
    <location>
        <begin position="1"/>
        <end position="25"/>
    </location>
</feature>
<dbReference type="SUPFAM" id="SSF74853">
    <property type="entry name" value="Lamin A/C globular tail domain"/>
    <property type="match status" value="1"/>
</dbReference>
<dbReference type="Gene3D" id="2.60.40.1260">
    <property type="entry name" value="Lamin Tail domain"/>
    <property type="match status" value="1"/>
</dbReference>
<dbReference type="GO" id="GO:0007097">
    <property type="term" value="P:nuclear migration"/>
    <property type="evidence" value="ECO:0007669"/>
    <property type="project" value="TreeGrafter"/>
</dbReference>
<dbReference type="GO" id="GO:0006998">
    <property type="term" value="P:nuclear envelope organization"/>
    <property type="evidence" value="ECO:0007669"/>
    <property type="project" value="TreeGrafter"/>
</dbReference>
<dbReference type="PANTHER" id="PTHR45721:SF12">
    <property type="entry name" value="INTERMEDIATE FILAMENT PROTEIN IFA-1"/>
    <property type="match status" value="1"/>
</dbReference>
<proteinExistence type="predicted"/>
<dbReference type="GO" id="GO:0005652">
    <property type="term" value="C:nuclear lamina"/>
    <property type="evidence" value="ECO:0007669"/>
    <property type="project" value="TreeGrafter"/>
</dbReference>
<dbReference type="GO" id="GO:0090435">
    <property type="term" value="P:protein localization to nuclear envelope"/>
    <property type="evidence" value="ECO:0007669"/>
    <property type="project" value="TreeGrafter"/>
</dbReference>